<dbReference type="GO" id="GO:0004252">
    <property type="term" value="F:serine-type endopeptidase activity"/>
    <property type="evidence" value="ECO:0007669"/>
    <property type="project" value="InterPro"/>
</dbReference>
<feature type="transmembrane region" description="Helical" evidence="6">
    <location>
        <begin position="426"/>
        <end position="450"/>
    </location>
</feature>
<dbReference type="PANTHER" id="PTHR43731:SF30">
    <property type="entry name" value="RHOMBOID-LIKE PROTEIN 9, CHLOROPLASTIC"/>
    <property type="match status" value="1"/>
</dbReference>
<evidence type="ECO:0000256" key="6">
    <source>
        <dbReference type="SAM" id="Phobius"/>
    </source>
</evidence>
<feature type="transmembrane region" description="Helical" evidence="6">
    <location>
        <begin position="275"/>
        <end position="294"/>
    </location>
</feature>
<comment type="similarity">
    <text evidence="2">Belongs to the peptidase S54 family.</text>
</comment>
<feature type="domain" description="Peptidase S54 rhomboid" evidence="7">
    <location>
        <begin position="334"/>
        <end position="403"/>
    </location>
</feature>
<reference evidence="8" key="1">
    <citation type="submission" date="2020-06" db="EMBL/GenBank/DDBJ databases">
        <authorList>
            <person name="Li T."/>
            <person name="Hu X."/>
            <person name="Zhang T."/>
            <person name="Song X."/>
            <person name="Zhang H."/>
            <person name="Dai N."/>
            <person name="Sheng W."/>
            <person name="Hou X."/>
            <person name="Wei L."/>
        </authorList>
    </citation>
    <scope>NUCLEOTIDE SEQUENCE</scope>
    <source>
        <strain evidence="8">G02</strain>
        <tissue evidence="8">Leaf</tissue>
    </source>
</reference>
<dbReference type="GO" id="GO:0016020">
    <property type="term" value="C:membrane"/>
    <property type="evidence" value="ECO:0007669"/>
    <property type="project" value="UniProtKB-SubCell"/>
</dbReference>
<keyword evidence="3 6" id="KW-0812">Transmembrane</keyword>
<dbReference type="InterPro" id="IPR050925">
    <property type="entry name" value="Rhomboid_protease_S54"/>
</dbReference>
<dbReference type="Pfam" id="PF01694">
    <property type="entry name" value="Rhomboid"/>
    <property type="match status" value="1"/>
</dbReference>
<evidence type="ECO:0000256" key="5">
    <source>
        <dbReference type="ARBA" id="ARBA00023136"/>
    </source>
</evidence>
<comment type="caution">
    <text evidence="8">The sequence shown here is derived from an EMBL/GenBank/DDBJ whole genome shotgun (WGS) entry which is preliminary data.</text>
</comment>
<evidence type="ECO:0000256" key="1">
    <source>
        <dbReference type="ARBA" id="ARBA00004141"/>
    </source>
</evidence>
<dbReference type="SUPFAM" id="SSF144091">
    <property type="entry name" value="Rhomboid-like"/>
    <property type="match status" value="1"/>
</dbReference>
<dbReference type="AlphaFoldDB" id="A0AAW2RDG2"/>
<evidence type="ECO:0000256" key="4">
    <source>
        <dbReference type="ARBA" id="ARBA00022989"/>
    </source>
</evidence>
<feature type="transmembrane region" description="Helical" evidence="6">
    <location>
        <begin position="324"/>
        <end position="346"/>
    </location>
</feature>
<protein>
    <submittedName>
        <fullName evidence="8">RHOMBOID-like protein 9, chloroplastic</fullName>
    </submittedName>
</protein>
<dbReference type="EMBL" id="JACGWJ010000013">
    <property type="protein sequence ID" value="KAL0378084.1"/>
    <property type="molecule type" value="Genomic_DNA"/>
</dbReference>
<dbReference type="InterPro" id="IPR022764">
    <property type="entry name" value="Peptidase_S54_rhomboid_dom"/>
</dbReference>
<organism evidence="8">
    <name type="scientific">Sesamum radiatum</name>
    <name type="common">Black benniseed</name>
    <dbReference type="NCBI Taxonomy" id="300843"/>
    <lineage>
        <taxon>Eukaryota</taxon>
        <taxon>Viridiplantae</taxon>
        <taxon>Streptophyta</taxon>
        <taxon>Embryophyta</taxon>
        <taxon>Tracheophyta</taxon>
        <taxon>Spermatophyta</taxon>
        <taxon>Magnoliopsida</taxon>
        <taxon>eudicotyledons</taxon>
        <taxon>Gunneridae</taxon>
        <taxon>Pentapetalae</taxon>
        <taxon>asterids</taxon>
        <taxon>lamiids</taxon>
        <taxon>Lamiales</taxon>
        <taxon>Pedaliaceae</taxon>
        <taxon>Sesamum</taxon>
    </lineage>
</organism>
<gene>
    <name evidence="8" type="ORF">Sradi_3113900</name>
</gene>
<comment type="subcellular location">
    <subcellularLocation>
        <location evidence="1">Membrane</location>
        <topology evidence="1">Multi-pass membrane protein</topology>
    </subcellularLocation>
</comment>
<evidence type="ECO:0000256" key="2">
    <source>
        <dbReference type="ARBA" id="ARBA00009045"/>
    </source>
</evidence>
<dbReference type="PANTHER" id="PTHR43731">
    <property type="entry name" value="RHOMBOID PROTEASE"/>
    <property type="match status" value="1"/>
</dbReference>
<keyword evidence="5 6" id="KW-0472">Membrane</keyword>
<accession>A0AAW2RDG2</accession>
<evidence type="ECO:0000259" key="7">
    <source>
        <dbReference type="Pfam" id="PF01694"/>
    </source>
</evidence>
<dbReference type="InterPro" id="IPR035952">
    <property type="entry name" value="Rhomboid-like_sf"/>
</dbReference>
<sequence>MSVATSKCVGRTCINGNTPTSCNLCPRLCRRSCSLGFTFRFQSVNRGIDADHVSLCRNILFLLSELVVVELFVEVIYMATVATNHKLFYTENNLSIAKGKREHASYDAIPSPIKRARRKSETVSKLDEIAIESSVLLRKHKVSHCSSTNWSSQKGKVCSVIKALSSTEKHLKSLDSYLGKVHNDAKQPSLEILNQRTESIGKSLKADNGLKSLEHYLGKVKGDAESENYVNKDFMSSLSTYVKTDQGSERERSYMELKTEDAGGQKKYADEAPDFYLIGILASINIAVFLFEIATPVKNSDFGLFSLPMVYGAKINNLILTGELWRLVTPMFLGPVFAIIGAWLIYQVQNKDVIATNASQKMFHNAIIATALSFVLSNFGPIDDWAHFAAACTGIAYGFVTCPSLQVKDVSPEAGRQERITLVRRYADPCKSLICFSLFLLLLSSSLFIFEPPLYLIE</sequence>
<name>A0AAW2RDG2_SESRA</name>
<dbReference type="Gene3D" id="1.20.1540.10">
    <property type="entry name" value="Rhomboid-like"/>
    <property type="match status" value="1"/>
</dbReference>
<proteinExistence type="inferred from homology"/>
<keyword evidence="4 6" id="KW-1133">Transmembrane helix</keyword>
<evidence type="ECO:0000256" key="3">
    <source>
        <dbReference type="ARBA" id="ARBA00022692"/>
    </source>
</evidence>
<evidence type="ECO:0000313" key="8">
    <source>
        <dbReference type="EMBL" id="KAL0378084.1"/>
    </source>
</evidence>
<reference evidence="8" key="2">
    <citation type="journal article" date="2024" name="Plant">
        <title>Genomic evolution and insights into agronomic trait innovations of Sesamum species.</title>
        <authorList>
            <person name="Miao H."/>
            <person name="Wang L."/>
            <person name="Qu L."/>
            <person name="Liu H."/>
            <person name="Sun Y."/>
            <person name="Le M."/>
            <person name="Wang Q."/>
            <person name="Wei S."/>
            <person name="Zheng Y."/>
            <person name="Lin W."/>
            <person name="Duan Y."/>
            <person name="Cao H."/>
            <person name="Xiong S."/>
            <person name="Wang X."/>
            <person name="Wei L."/>
            <person name="Li C."/>
            <person name="Ma Q."/>
            <person name="Ju M."/>
            <person name="Zhao R."/>
            <person name="Li G."/>
            <person name="Mu C."/>
            <person name="Tian Q."/>
            <person name="Mei H."/>
            <person name="Zhang T."/>
            <person name="Gao T."/>
            <person name="Zhang H."/>
        </authorList>
    </citation>
    <scope>NUCLEOTIDE SEQUENCE</scope>
    <source>
        <strain evidence="8">G02</strain>
    </source>
</reference>